<name>A0A9X3BHC0_9BACT</name>
<protein>
    <submittedName>
        <fullName evidence="1">DUF4868 domain-containing protein</fullName>
    </submittedName>
</protein>
<dbReference type="RefSeq" id="WP_279296763.1">
    <property type="nucleotide sequence ID" value="NZ_JAOTIF010000005.1"/>
</dbReference>
<dbReference type="Pfam" id="PF16162">
    <property type="entry name" value="KwaB"/>
    <property type="match status" value="1"/>
</dbReference>
<proteinExistence type="predicted"/>
<accession>A0A9X3BHC0</accession>
<sequence length="336" mass="38897">MTFSDLHTIVSDVKATNIKLNLIVRNLKEGVKAKDRVLDKYAFTAYQVEIEDELREFFHELTLQQLELLDKEDTSLQPYDPITDDTQKVCTYQMENKALSFSDVVVNQLTGTPPRLKSLDEIFKYGELWAYCVGFAINHESALYTFRKTSQSKIAVEASENPEKNILRRSFNAVFNTNTSKLEPLHGQVINMDKKLDCIFYDSTFYVTQKTNFEHIIGMSEEFKQASTEFIDELEATSQFEGLDVLRKQVDENPTIHRKLSRLAKLKNHKDLKPETILNMQEAVKLEKKELKIKDGKFHLENDSDIDLMIKLLMDYYKLGLVFNKSYGSFSGRVLN</sequence>
<dbReference type="Proteomes" id="UP001155483">
    <property type="component" value="Unassembled WGS sequence"/>
</dbReference>
<comment type="caution">
    <text evidence="1">The sequence shown here is derived from an EMBL/GenBank/DDBJ whole genome shotgun (WGS) entry which is preliminary data.</text>
</comment>
<evidence type="ECO:0000313" key="2">
    <source>
        <dbReference type="Proteomes" id="UP001155483"/>
    </source>
</evidence>
<gene>
    <name evidence="1" type="ORF">OCK74_09360</name>
</gene>
<keyword evidence="2" id="KW-1185">Reference proteome</keyword>
<reference evidence="1" key="1">
    <citation type="submission" date="2022-09" db="EMBL/GenBank/DDBJ databases">
        <authorList>
            <person name="Yuan C."/>
            <person name="Ke Z."/>
        </authorList>
    </citation>
    <scope>NUCLEOTIDE SEQUENCE</scope>
    <source>
        <strain evidence="1">LB-8</strain>
    </source>
</reference>
<dbReference type="AlphaFoldDB" id="A0A9X3BHC0"/>
<reference evidence="1" key="2">
    <citation type="submission" date="2023-04" db="EMBL/GenBank/DDBJ databases">
        <title>Paracnuella aquatica gen. nov., sp. nov., a member of the family Chitinophagaceae isolated from a hot spring.</title>
        <authorList>
            <person name="Wang C."/>
        </authorList>
    </citation>
    <scope>NUCLEOTIDE SEQUENCE</scope>
    <source>
        <strain evidence="1">LB-8</strain>
    </source>
</reference>
<dbReference type="EMBL" id="JAOTIF010000005">
    <property type="protein sequence ID" value="MCU7549322.1"/>
    <property type="molecule type" value="Genomic_DNA"/>
</dbReference>
<organism evidence="1 2">
    <name type="scientific">Paraflavisolibacter caeni</name>
    <dbReference type="NCBI Taxonomy" id="2982496"/>
    <lineage>
        <taxon>Bacteria</taxon>
        <taxon>Pseudomonadati</taxon>
        <taxon>Bacteroidota</taxon>
        <taxon>Chitinophagia</taxon>
        <taxon>Chitinophagales</taxon>
        <taxon>Chitinophagaceae</taxon>
        <taxon>Paraflavisolibacter</taxon>
    </lineage>
</organism>
<dbReference type="InterPro" id="IPR032359">
    <property type="entry name" value="KwaB-like"/>
</dbReference>
<evidence type="ECO:0000313" key="1">
    <source>
        <dbReference type="EMBL" id="MCU7549322.1"/>
    </source>
</evidence>